<keyword evidence="4" id="KW-0808">Transferase</keyword>
<dbReference type="FunFam" id="3.30.565.10:FF:000006">
    <property type="entry name" value="Sensor histidine kinase WalK"/>
    <property type="match status" value="1"/>
</dbReference>
<dbReference type="PRINTS" id="PR00344">
    <property type="entry name" value="BCTRLSENSOR"/>
</dbReference>
<keyword evidence="7 8" id="KW-0472">Membrane</keyword>
<evidence type="ECO:0000259" key="9">
    <source>
        <dbReference type="PROSITE" id="PS50109"/>
    </source>
</evidence>
<comment type="caution">
    <text evidence="10">The sequence shown here is derived from an EMBL/GenBank/DDBJ whole genome shotgun (WGS) entry which is preliminary data.</text>
</comment>
<keyword evidence="6" id="KW-0902">Two-component regulatory system</keyword>
<dbReference type="PROSITE" id="PS50109">
    <property type="entry name" value="HIS_KIN"/>
    <property type="match status" value="1"/>
</dbReference>
<dbReference type="Proteomes" id="UP000228533">
    <property type="component" value="Unassembled WGS sequence"/>
</dbReference>
<dbReference type="CDD" id="cd00082">
    <property type="entry name" value="HisKA"/>
    <property type="match status" value="1"/>
</dbReference>
<dbReference type="EC" id="2.7.13.3" evidence="2"/>
<evidence type="ECO:0000313" key="11">
    <source>
        <dbReference type="Proteomes" id="UP000228533"/>
    </source>
</evidence>
<evidence type="ECO:0000256" key="4">
    <source>
        <dbReference type="ARBA" id="ARBA00022679"/>
    </source>
</evidence>
<keyword evidence="8" id="KW-0812">Transmembrane</keyword>
<protein>
    <recommendedName>
        <fullName evidence="2">histidine kinase</fullName>
        <ecNumber evidence="2">2.7.13.3</ecNumber>
    </recommendedName>
</protein>
<evidence type="ECO:0000256" key="6">
    <source>
        <dbReference type="ARBA" id="ARBA00023012"/>
    </source>
</evidence>
<dbReference type="FunFam" id="1.10.287.130:FF:000001">
    <property type="entry name" value="Two-component sensor histidine kinase"/>
    <property type="match status" value="1"/>
</dbReference>
<evidence type="ECO:0000256" key="1">
    <source>
        <dbReference type="ARBA" id="ARBA00000085"/>
    </source>
</evidence>
<feature type="transmembrane region" description="Helical" evidence="8">
    <location>
        <begin position="197"/>
        <end position="218"/>
    </location>
</feature>
<dbReference type="EMBL" id="PFAM01000001">
    <property type="protein sequence ID" value="PIT96506.1"/>
    <property type="molecule type" value="Genomic_DNA"/>
</dbReference>
<keyword evidence="8" id="KW-1133">Transmembrane helix</keyword>
<accession>A0A2M6WUY7</accession>
<dbReference type="PANTHER" id="PTHR43047">
    <property type="entry name" value="TWO-COMPONENT HISTIDINE PROTEIN KINASE"/>
    <property type="match status" value="1"/>
</dbReference>
<dbReference type="InterPro" id="IPR003661">
    <property type="entry name" value="HisK_dim/P_dom"/>
</dbReference>
<dbReference type="SUPFAM" id="SSF55874">
    <property type="entry name" value="ATPase domain of HSP90 chaperone/DNA topoisomerase II/histidine kinase"/>
    <property type="match status" value="1"/>
</dbReference>
<name>A0A2M6WUY7_9BACT</name>
<evidence type="ECO:0000256" key="7">
    <source>
        <dbReference type="ARBA" id="ARBA00023136"/>
    </source>
</evidence>
<comment type="catalytic activity">
    <reaction evidence="1">
        <text>ATP + protein L-histidine = ADP + protein N-phospho-L-histidine.</text>
        <dbReference type="EC" id="2.7.13.3"/>
    </reaction>
</comment>
<evidence type="ECO:0000256" key="8">
    <source>
        <dbReference type="SAM" id="Phobius"/>
    </source>
</evidence>
<gene>
    <name evidence="10" type="ORF">COT94_00045</name>
</gene>
<evidence type="ECO:0000256" key="2">
    <source>
        <dbReference type="ARBA" id="ARBA00012438"/>
    </source>
</evidence>
<dbReference type="PANTHER" id="PTHR43047:SF72">
    <property type="entry name" value="OSMOSENSING HISTIDINE PROTEIN KINASE SLN1"/>
    <property type="match status" value="1"/>
</dbReference>
<dbReference type="SUPFAM" id="SSF47384">
    <property type="entry name" value="Homodimeric domain of signal transducing histidine kinase"/>
    <property type="match status" value="1"/>
</dbReference>
<dbReference type="SMART" id="SM00388">
    <property type="entry name" value="HisKA"/>
    <property type="match status" value="1"/>
</dbReference>
<dbReference type="GO" id="GO:0005886">
    <property type="term" value="C:plasma membrane"/>
    <property type="evidence" value="ECO:0007669"/>
    <property type="project" value="TreeGrafter"/>
</dbReference>
<dbReference type="InterPro" id="IPR036890">
    <property type="entry name" value="HATPase_C_sf"/>
</dbReference>
<dbReference type="InterPro" id="IPR003594">
    <property type="entry name" value="HATPase_dom"/>
</dbReference>
<dbReference type="Pfam" id="PF02518">
    <property type="entry name" value="HATPase_c"/>
    <property type="match status" value="1"/>
</dbReference>
<keyword evidence="3" id="KW-0597">Phosphoprotein</keyword>
<dbReference type="InterPro" id="IPR004358">
    <property type="entry name" value="Sig_transdc_His_kin-like_C"/>
</dbReference>
<reference evidence="11" key="1">
    <citation type="submission" date="2017-09" db="EMBL/GenBank/DDBJ databases">
        <title>Depth-based differentiation of microbial function through sediment-hosted aquifers and enrichment of novel symbionts in the deep terrestrial subsurface.</title>
        <authorList>
            <person name="Probst A.J."/>
            <person name="Ladd B."/>
            <person name="Jarett J.K."/>
            <person name="Geller-Mcgrath D.E."/>
            <person name="Sieber C.M.K."/>
            <person name="Emerson J.B."/>
            <person name="Anantharaman K."/>
            <person name="Thomas B.C."/>
            <person name="Malmstrom R."/>
            <person name="Stieglmeier M."/>
            <person name="Klingl A."/>
            <person name="Woyke T."/>
            <person name="Ryan C.M."/>
            <person name="Banfield J.F."/>
        </authorList>
    </citation>
    <scope>NUCLEOTIDE SEQUENCE [LARGE SCALE GENOMIC DNA]</scope>
</reference>
<sequence>MPKISSPVLKAKFWQSNQQIFYSIALLIIIPATVILNTVLFTNAFKQTIDQSLYTKAIGISQAINVGVIDKLQSPEDLKQFVNEYNKLLFSDQEDEIKSFDIFYPESDGEFKIIASLDPKLINSTTKRTIYLLSWSRDWPTAQLISEPTGQANQFKRYWLVVAPLKDVTGQKQALLSMQVSVGITDDLTKNVLVRSYWVLIATILIIVLLLLANSRLFEYTILYNKIKEVDAMKDEFLSMASHELKTPITVIQGYASLILEDKSGQLVVNDKARECLEMMNTSTLRLKALIEDLLNVSRIEQDRLKIELQPIDIWPIVEETVKELQLQANDKNLKLTAEKSQLLPPLMLDKDRFKQVLVNLIGNSVKYTLKGSVEVLAEVKNNETLILRIQDTGIGMSAKEREHLFEKFYRVTNDQTASISGTGLGLWITKQIVELMKGTILVDSIENVGTQVSLEFPITKK</sequence>
<dbReference type="Gene3D" id="1.10.287.130">
    <property type="match status" value="1"/>
</dbReference>
<evidence type="ECO:0000313" key="10">
    <source>
        <dbReference type="EMBL" id="PIT96506.1"/>
    </source>
</evidence>
<feature type="domain" description="Histidine kinase" evidence="9">
    <location>
        <begin position="240"/>
        <end position="461"/>
    </location>
</feature>
<dbReference type="Gene3D" id="3.30.565.10">
    <property type="entry name" value="Histidine kinase-like ATPase, C-terminal domain"/>
    <property type="match status" value="1"/>
</dbReference>
<dbReference type="GO" id="GO:0000155">
    <property type="term" value="F:phosphorelay sensor kinase activity"/>
    <property type="evidence" value="ECO:0007669"/>
    <property type="project" value="InterPro"/>
</dbReference>
<keyword evidence="5" id="KW-0418">Kinase</keyword>
<proteinExistence type="predicted"/>
<dbReference type="InterPro" id="IPR005467">
    <property type="entry name" value="His_kinase_dom"/>
</dbReference>
<dbReference type="InterPro" id="IPR036097">
    <property type="entry name" value="HisK_dim/P_sf"/>
</dbReference>
<evidence type="ECO:0000256" key="3">
    <source>
        <dbReference type="ARBA" id="ARBA00022553"/>
    </source>
</evidence>
<organism evidence="10 11">
    <name type="scientific">Candidatus Falkowbacteria bacterium CG10_big_fil_rev_8_21_14_0_10_37_14</name>
    <dbReference type="NCBI Taxonomy" id="1974561"/>
    <lineage>
        <taxon>Bacteria</taxon>
        <taxon>Candidatus Falkowiibacteriota</taxon>
    </lineage>
</organism>
<dbReference type="Pfam" id="PF00512">
    <property type="entry name" value="HisKA"/>
    <property type="match status" value="1"/>
</dbReference>
<dbReference type="SMART" id="SM00387">
    <property type="entry name" value="HATPase_c"/>
    <property type="match status" value="1"/>
</dbReference>
<feature type="transmembrane region" description="Helical" evidence="8">
    <location>
        <begin position="20"/>
        <end position="41"/>
    </location>
</feature>
<dbReference type="GO" id="GO:0009927">
    <property type="term" value="F:histidine phosphotransfer kinase activity"/>
    <property type="evidence" value="ECO:0007669"/>
    <property type="project" value="TreeGrafter"/>
</dbReference>
<dbReference type="AlphaFoldDB" id="A0A2M6WUY7"/>
<evidence type="ECO:0000256" key="5">
    <source>
        <dbReference type="ARBA" id="ARBA00022777"/>
    </source>
</evidence>